<keyword evidence="1" id="KW-0732">Signal</keyword>
<evidence type="ECO:0000313" key="4">
    <source>
        <dbReference type="Proteomes" id="UP001139477"/>
    </source>
</evidence>
<evidence type="ECO:0000313" key="3">
    <source>
        <dbReference type="EMBL" id="MCP1169955.1"/>
    </source>
</evidence>
<dbReference type="Gene3D" id="1.10.10.2520">
    <property type="entry name" value="Cell wall hydrolase SleB, domain 1"/>
    <property type="match status" value="1"/>
</dbReference>
<feature type="signal peptide" evidence="1">
    <location>
        <begin position="1"/>
        <end position="29"/>
    </location>
</feature>
<keyword evidence="4" id="KW-1185">Reference proteome</keyword>
<dbReference type="EMBL" id="JAMYXC010000248">
    <property type="protein sequence ID" value="MCP1169955.1"/>
    <property type="molecule type" value="Genomic_DNA"/>
</dbReference>
<evidence type="ECO:0000259" key="2">
    <source>
        <dbReference type="Pfam" id="PF07486"/>
    </source>
</evidence>
<dbReference type="GO" id="GO:0016787">
    <property type="term" value="F:hydrolase activity"/>
    <property type="evidence" value="ECO:0007669"/>
    <property type="project" value="UniProtKB-KW"/>
</dbReference>
<dbReference type="InterPro" id="IPR011105">
    <property type="entry name" value="Cell_wall_hydrolase_SleB"/>
</dbReference>
<name>A0A9X2FSQ2_9RHOB</name>
<gene>
    <name evidence="3" type="ORF">NHG85_15720</name>
</gene>
<organism evidence="3 4">
    <name type="scientific">Limimaricola litoreus</name>
    <dbReference type="NCBI Taxonomy" id="2955316"/>
    <lineage>
        <taxon>Bacteria</taxon>
        <taxon>Pseudomonadati</taxon>
        <taxon>Pseudomonadota</taxon>
        <taxon>Alphaproteobacteria</taxon>
        <taxon>Rhodobacterales</taxon>
        <taxon>Paracoccaceae</taxon>
        <taxon>Limimaricola</taxon>
    </lineage>
</organism>
<sequence>MKRLNFLRLPMFGAMACLATFAAAAPATASEGSLAAAQNKGGVALDAETRLSLLLGQQRDAGEIVPAVAASEGQVLPAAADRGLSIVSRTSQDYDALMAALPSAKGSAEWECLTEALYFEARGESLEGQFAVAEVILNRVDSPDYPGSICGVVNQGTGRKYACQFSYTCDGIPDTVKDRGSWNKLGRIAKIMIEDGPRQLTGGATHYHTTAVNPSWAGRIPQTAAIGAHLFYREATRTASN</sequence>
<dbReference type="Pfam" id="PF07486">
    <property type="entry name" value="Hydrolase_2"/>
    <property type="match status" value="1"/>
</dbReference>
<dbReference type="Proteomes" id="UP001139477">
    <property type="component" value="Unassembled WGS sequence"/>
</dbReference>
<feature type="chain" id="PRO_5040866373" evidence="1">
    <location>
        <begin position="30"/>
        <end position="241"/>
    </location>
</feature>
<dbReference type="InterPro" id="IPR042047">
    <property type="entry name" value="SleB_dom1"/>
</dbReference>
<evidence type="ECO:0000256" key="1">
    <source>
        <dbReference type="SAM" id="SignalP"/>
    </source>
</evidence>
<dbReference type="RefSeq" id="WP_253334039.1">
    <property type="nucleotide sequence ID" value="NZ_JAMYXC010000248.1"/>
</dbReference>
<reference evidence="3" key="1">
    <citation type="submission" date="2022-06" db="EMBL/GenBank/DDBJ databases">
        <title>Limimaricola sediminis sp. nov., isolated from an intertidal sediment.</title>
        <authorList>
            <person name="Shao X."/>
        </authorList>
    </citation>
    <scope>NUCLEOTIDE SEQUENCE</scope>
    <source>
        <strain evidence="3">ASW11-118</strain>
    </source>
</reference>
<comment type="caution">
    <text evidence="3">The sequence shown here is derived from an EMBL/GenBank/DDBJ whole genome shotgun (WGS) entry which is preliminary data.</text>
</comment>
<proteinExistence type="predicted"/>
<accession>A0A9X2FSQ2</accession>
<keyword evidence="3" id="KW-0378">Hydrolase</keyword>
<dbReference type="AlphaFoldDB" id="A0A9X2FSQ2"/>
<protein>
    <submittedName>
        <fullName evidence="3">Cell wall hydrolase</fullName>
    </submittedName>
</protein>
<feature type="domain" description="Cell wall hydrolase SleB" evidence="2">
    <location>
        <begin position="123"/>
        <end position="232"/>
    </location>
</feature>